<dbReference type="EMBL" id="VZPB01000017">
    <property type="protein sequence ID" value="KAB0583166.1"/>
    <property type="molecule type" value="Genomic_DNA"/>
</dbReference>
<sequence length="164" mass="17480">MNLFTGEAADELFGGEPPATVRPLLTQAQQAPREEIPPLLWAAQACAPQALSVYYLLYKCHAGRREFTLAEKAARLGLAEAARQAGLSADWRAVTPGCADFAGTGAPRFWLFTLKALAFIAVRSARPDEARALLDQITRLDPQASVGGEVIASLLASMDGSRPG</sequence>
<keyword evidence="2" id="KW-1185">Reference proteome</keyword>
<comment type="caution">
    <text evidence="1">The sequence shown here is derived from an EMBL/GenBank/DDBJ whole genome shotgun (WGS) entry which is preliminary data.</text>
</comment>
<proteinExistence type="predicted"/>
<gene>
    <name evidence="1" type="ORF">F7Q92_09115</name>
</gene>
<dbReference type="Proteomes" id="UP000430120">
    <property type="component" value="Unassembled WGS sequence"/>
</dbReference>
<name>A0A643FG67_IDEDE</name>
<accession>A0A643FG67</accession>
<protein>
    <recommendedName>
        <fullName evidence="3">Tetratricopeptide repeat protein</fullName>
    </recommendedName>
</protein>
<reference evidence="1 2" key="1">
    <citation type="submission" date="2019-09" db="EMBL/GenBank/DDBJ databases">
        <title>Draft genome sequences of 48 bacterial type strains from the CCUG.</title>
        <authorList>
            <person name="Tunovic T."/>
            <person name="Pineiro-Iglesias B."/>
            <person name="Unosson C."/>
            <person name="Inganas E."/>
            <person name="Ohlen M."/>
            <person name="Cardew S."/>
            <person name="Jensie-Markopoulos S."/>
            <person name="Salva-Serra F."/>
            <person name="Jaen-Luchoro D."/>
            <person name="Karlsson R."/>
            <person name="Svensson-Stadler L."/>
            <person name="Chun J."/>
            <person name="Moore E."/>
        </authorList>
    </citation>
    <scope>NUCLEOTIDE SEQUENCE [LARGE SCALE GENOMIC DNA]</scope>
    <source>
        <strain evidence="1 2">CCUG 30977</strain>
    </source>
</reference>
<evidence type="ECO:0008006" key="3">
    <source>
        <dbReference type="Google" id="ProtNLM"/>
    </source>
</evidence>
<organism evidence="1 2">
    <name type="scientific">Ideonella dechloratans</name>
    <dbReference type="NCBI Taxonomy" id="36863"/>
    <lineage>
        <taxon>Bacteria</taxon>
        <taxon>Pseudomonadati</taxon>
        <taxon>Pseudomonadota</taxon>
        <taxon>Betaproteobacteria</taxon>
        <taxon>Burkholderiales</taxon>
        <taxon>Sphaerotilaceae</taxon>
        <taxon>Ideonella</taxon>
    </lineage>
</organism>
<evidence type="ECO:0000313" key="1">
    <source>
        <dbReference type="EMBL" id="KAB0583166.1"/>
    </source>
</evidence>
<evidence type="ECO:0000313" key="2">
    <source>
        <dbReference type="Proteomes" id="UP000430120"/>
    </source>
</evidence>
<dbReference type="OrthoDB" id="8563376at2"/>
<dbReference type="AlphaFoldDB" id="A0A643FG67"/>
<dbReference type="RefSeq" id="WP_151123836.1">
    <property type="nucleotide sequence ID" value="NZ_CP088081.1"/>
</dbReference>